<keyword evidence="7" id="KW-1185">Reference proteome</keyword>
<dbReference type="InterPro" id="IPR002772">
    <property type="entry name" value="Glyco_hydro_3_C"/>
</dbReference>
<sequence>MWRLHAQDSLGLRPVVLSDGPAGVRGTGDAEGETSILFPCPSAIGATWDREVAFETGRAFAREARDHGVDAVLAPQVNIQRTPVGGRHFECYSEDPYLTAEVGSGVVRGLQDQGVAACVKHYVANDSETDRTSYVSRVDERALREVYLAPFESAVAAGAWSVMSAYNQVDDGAESSPMTAHRHLLVDVLKDELGFDGVVVSDWVATRTTEQSANGGLDLVMPGPGGPWEDRLLRAVEDGTVPEHEIDDKVARILLLARRVGALDEPALPLTYDDDLRALVRRTAARGTVVLRSDVHDPVWDRPEPGSIALVGPNAVRPHVLGGGSSTVAPAHVVTPAEGLAARYPGARLTVARGGDPRRLAPPLDLVRRGRDGAALHATWLDADGSTLRTTTLSGWDGFWHDLPDAVDTVVLDADVVLDEPGDHTIEVGVVPGHTVEIDGAVVAHDARRSGVEVILDSSINNPAGVATVVHVDTPRRVHVRATLLVTRAQGYGNMVRAELRHHVPGPSPEDEIAEAVEAARSADLTVVVVGTNEEVESEGWDRASLALPGRQDELVERVLDVDPDAVVVVNAGAPVLLPWIDRARTVLWVWFPGQEAGHSIADVLAGDVEATGRLPWTLPADETDVPVPHARPRDGFVDYTDGVHVGYRAWERDGRVPAVPFGHGLGWTTWSYDALDPVTVLPDGDLAVGVHLTNTGTRDGHETVQVYLEAPAAAPAAPVAHRDRPARWLGGFASLDVAAGSAEHVTVTVPRRVLEVWDPNSARWHLPSGEYRIRVGRSVRDLRLDTAVQVRDTTIDKE</sequence>
<dbReference type="SMART" id="SM01217">
    <property type="entry name" value="Fn3_like"/>
    <property type="match status" value="1"/>
</dbReference>
<keyword evidence="2 4" id="KW-0378">Hydrolase</keyword>
<dbReference type="InterPro" id="IPR050288">
    <property type="entry name" value="Cellulose_deg_GH3"/>
</dbReference>
<dbReference type="InterPro" id="IPR026891">
    <property type="entry name" value="Fn3-like"/>
</dbReference>
<dbReference type="Gene3D" id="2.60.40.10">
    <property type="entry name" value="Immunoglobulins"/>
    <property type="match status" value="1"/>
</dbReference>
<dbReference type="InterPro" id="IPR019800">
    <property type="entry name" value="Glyco_hydro_3_AS"/>
</dbReference>
<evidence type="ECO:0000256" key="3">
    <source>
        <dbReference type="ARBA" id="ARBA00023277"/>
    </source>
</evidence>
<evidence type="ECO:0000256" key="2">
    <source>
        <dbReference type="ARBA" id="ARBA00022801"/>
    </source>
</evidence>
<dbReference type="PRINTS" id="PR00133">
    <property type="entry name" value="GLHYDRLASE3"/>
</dbReference>
<accession>A0A927PFD5</accession>
<dbReference type="Pfam" id="PF01915">
    <property type="entry name" value="Glyco_hydro_3_C"/>
    <property type="match status" value="1"/>
</dbReference>
<evidence type="ECO:0000256" key="1">
    <source>
        <dbReference type="ARBA" id="ARBA00005336"/>
    </source>
</evidence>
<dbReference type="SUPFAM" id="SSF52279">
    <property type="entry name" value="Beta-D-glucan exohydrolase, C-terminal domain"/>
    <property type="match status" value="1"/>
</dbReference>
<dbReference type="Gene3D" id="3.40.50.1700">
    <property type="entry name" value="Glycoside hydrolase family 3 C-terminal domain"/>
    <property type="match status" value="1"/>
</dbReference>
<dbReference type="Pfam" id="PF00933">
    <property type="entry name" value="Glyco_hydro_3"/>
    <property type="match status" value="1"/>
</dbReference>
<dbReference type="PANTHER" id="PTHR42715:SF10">
    <property type="entry name" value="BETA-GLUCOSIDASE"/>
    <property type="match status" value="1"/>
</dbReference>
<evidence type="ECO:0000259" key="5">
    <source>
        <dbReference type="SMART" id="SM01217"/>
    </source>
</evidence>
<dbReference type="SUPFAM" id="SSF51445">
    <property type="entry name" value="(Trans)glycosidases"/>
    <property type="match status" value="1"/>
</dbReference>
<dbReference type="InterPro" id="IPR036881">
    <property type="entry name" value="Glyco_hydro_3_C_sf"/>
</dbReference>
<dbReference type="PROSITE" id="PS00775">
    <property type="entry name" value="GLYCOSYL_HYDROL_F3"/>
    <property type="match status" value="1"/>
</dbReference>
<dbReference type="InterPro" id="IPR013783">
    <property type="entry name" value="Ig-like_fold"/>
</dbReference>
<dbReference type="InterPro" id="IPR036962">
    <property type="entry name" value="Glyco_hydro_3_N_sf"/>
</dbReference>
<name>A0A927PFD5_9MICO</name>
<dbReference type="AlphaFoldDB" id="A0A927PFD5"/>
<dbReference type="EMBL" id="JACYHB010000009">
    <property type="protein sequence ID" value="MBD8079730.1"/>
    <property type="molecule type" value="Genomic_DNA"/>
</dbReference>
<evidence type="ECO:0000313" key="6">
    <source>
        <dbReference type="EMBL" id="MBD8079730.1"/>
    </source>
</evidence>
<dbReference type="Gene3D" id="3.20.20.300">
    <property type="entry name" value="Glycoside hydrolase, family 3, N-terminal domain"/>
    <property type="match status" value="1"/>
</dbReference>
<gene>
    <name evidence="6" type="ORF">IF651_11755</name>
</gene>
<dbReference type="InterPro" id="IPR001764">
    <property type="entry name" value="Glyco_hydro_3_N"/>
</dbReference>
<proteinExistence type="inferred from homology"/>
<comment type="similarity">
    <text evidence="1 4">Belongs to the glycosyl hydrolase 3 family.</text>
</comment>
<comment type="caution">
    <text evidence="6">The sequence shown here is derived from an EMBL/GenBank/DDBJ whole genome shotgun (WGS) entry which is preliminary data.</text>
</comment>
<evidence type="ECO:0000313" key="7">
    <source>
        <dbReference type="Proteomes" id="UP000610846"/>
    </source>
</evidence>
<dbReference type="GO" id="GO:0005975">
    <property type="term" value="P:carbohydrate metabolic process"/>
    <property type="evidence" value="ECO:0007669"/>
    <property type="project" value="InterPro"/>
</dbReference>
<keyword evidence="3" id="KW-0119">Carbohydrate metabolism</keyword>
<dbReference type="Gene3D" id="2.60.120.260">
    <property type="entry name" value="Galactose-binding domain-like"/>
    <property type="match status" value="1"/>
</dbReference>
<organism evidence="6 7">
    <name type="scientific">Cellulosimicrobium arenosum</name>
    <dbReference type="NCBI Taxonomy" id="2708133"/>
    <lineage>
        <taxon>Bacteria</taxon>
        <taxon>Bacillati</taxon>
        <taxon>Actinomycetota</taxon>
        <taxon>Actinomycetes</taxon>
        <taxon>Micrococcales</taxon>
        <taxon>Promicromonosporaceae</taxon>
        <taxon>Cellulosimicrobium</taxon>
    </lineage>
</organism>
<dbReference type="Pfam" id="PF14310">
    <property type="entry name" value="Fn3-like"/>
    <property type="match status" value="1"/>
</dbReference>
<dbReference type="Proteomes" id="UP000610846">
    <property type="component" value="Unassembled WGS sequence"/>
</dbReference>
<reference evidence="6" key="1">
    <citation type="journal article" date="2018" name="Curr. Microbiol.">
        <title>Cellulosimicrobium arenosum sp. nov., Isolated from Marine Sediment Sand.</title>
        <authorList>
            <person name="Oh M."/>
            <person name="Kim J.H."/>
            <person name="Yoon J.H."/>
            <person name="Schumann P."/>
            <person name="Kim W."/>
        </authorList>
    </citation>
    <scope>NUCLEOTIDE SEQUENCE</scope>
    <source>
        <strain evidence="6">KCTC 49039</strain>
    </source>
</reference>
<dbReference type="PANTHER" id="PTHR42715">
    <property type="entry name" value="BETA-GLUCOSIDASE"/>
    <property type="match status" value="1"/>
</dbReference>
<keyword evidence="4" id="KW-0326">Glycosidase</keyword>
<protein>
    <submittedName>
        <fullName evidence="6">Glycoside hydrolase family 3 protein</fullName>
    </submittedName>
</protein>
<reference evidence="6" key="2">
    <citation type="submission" date="2020-09" db="EMBL/GenBank/DDBJ databases">
        <authorList>
            <person name="Yu Y."/>
        </authorList>
    </citation>
    <scope>NUCLEOTIDE SEQUENCE</scope>
    <source>
        <strain evidence="6">KCTC 49039</strain>
    </source>
</reference>
<evidence type="ECO:0000256" key="4">
    <source>
        <dbReference type="RuleBase" id="RU361161"/>
    </source>
</evidence>
<dbReference type="InterPro" id="IPR017853">
    <property type="entry name" value="GH"/>
</dbReference>
<dbReference type="GO" id="GO:0004553">
    <property type="term" value="F:hydrolase activity, hydrolyzing O-glycosyl compounds"/>
    <property type="evidence" value="ECO:0007669"/>
    <property type="project" value="InterPro"/>
</dbReference>
<feature type="domain" description="Fibronectin type III-like" evidence="5">
    <location>
        <begin position="703"/>
        <end position="780"/>
    </location>
</feature>